<dbReference type="PANTHER" id="PTHR43798:SF33">
    <property type="entry name" value="HYDROLASE, PUTATIVE (AFU_ORTHOLOGUE AFUA_2G14860)-RELATED"/>
    <property type="match status" value="1"/>
</dbReference>
<feature type="compositionally biased region" description="Basic and acidic residues" evidence="1">
    <location>
        <begin position="289"/>
        <end position="311"/>
    </location>
</feature>
<dbReference type="SUPFAM" id="SSF53474">
    <property type="entry name" value="alpha/beta-Hydrolases"/>
    <property type="match status" value="1"/>
</dbReference>
<name>A0ABZ2XD91_9HYPO</name>
<dbReference type="PANTHER" id="PTHR43798">
    <property type="entry name" value="MONOACYLGLYCEROL LIPASE"/>
    <property type="match status" value="1"/>
</dbReference>
<gene>
    <name evidence="3" type="ORF">QYS62_011183</name>
</gene>
<evidence type="ECO:0000256" key="1">
    <source>
        <dbReference type="SAM" id="MobiDB-lite"/>
    </source>
</evidence>
<dbReference type="Pfam" id="PF12697">
    <property type="entry name" value="Abhydrolase_6"/>
    <property type="match status" value="1"/>
</dbReference>
<dbReference type="GO" id="GO:0016787">
    <property type="term" value="F:hydrolase activity"/>
    <property type="evidence" value="ECO:0007669"/>
    <property type="project" value="UniProtKB-KW"/>
</dbReference>
<evidence type="ECO:0000313" key="3">
    <source>
        <dbReference type="EMBL" id="WZH49957.1"/>
    </source>
</evidence>
<reference evidence="3 4" key="1">
    <citation type="submission" date="2024-04" db="EMBL/GenBank/DDBJ databases">
        <title>Complete genome sequence of Fusarium acuminatum.</title>
        <authorList>
            <person name="Lan B."/>
        </authorList>
    </citation>
    <scope>NUCLEOTIDE SEQUENCE [LARGE SCALE GENOMIC DNA]</scope>
    <source>
        <strain evidence="3">1A</strain>
    </source>
</reference>
<proteinExistence type="predicted"/>
<keyword evidence="3" id="KW-0378">Hydrolase</keyword>
<protein>
    <submittedName>
        <fullName evidence="3">Alpha/Beta hydrolase protein</fullName>
    </submittedName>
</protein>
<organism evidence="3 4">
    <name type="scientific">Fusarium acuminatum</name>
    <dbReference type="NCBI Taxonomy" id="5515"/>
    <lineage>
        <taxon>Eukaryota</taxon>
        <taxon>Fungi</taxon>
        <taxon>Dikarya</taxon>
        <taxon>Ascomycota</taxon>
        <taxon>Pezizomycotina</taxon>
        <taxon>Sordariomycetes</taxon>
        <taxon>Hypocreomycetidae</taxon>
        <taxon>Hypocreales</taxon>
        <taxon>Nectriaceae</taxon>
        <taxon>Fusarium</taxon>
        <taxon>Fusarium tricinctum species complex</taxon>
    </lineage>
</organism>
<dbReference type="InterPro" id="IPR050266">
    <property type="entry name" value="AB_hydrolase_sf"/>
</dbReference>
<evidence type="ECO:0000259" key="2">
    <source>
        <dbReference type="Pfam" id="PF12697"/>
    </source>
</evidence>
<accession>A0ABZ2XD91</accession>
<dbReference type="Proteomes" id="UP001489902">
    <property type="component" value="Chromosome 7"/>
</dbReference>
<dbReference type="Gene3D" id="3.40.50.1820">
    <property type="entry name" value="alpha/beta hydrolase"/>
    <property type="match status" value="1"/>
</dbReference>
<dbReference type="InterPro" id="IPR000073">
    <property type="entry name" value="AB_hydrolase_1"/>
</dbReference>
<dbReference type="EMBL" id="CP151266">
    <property type="protein sequence ID" value="WZH49957.1"/>
    <property type="molecule type" value="Genomic_DNA"/>
</dbReference>
<keyword evidence="4" id="KW-1185">Reference proteome</keyword>
<dbReference type="InterPro" id="IPR029058">
    <property type="entry name" value="AB_hydrolase_fold"/>
</dbReference>
<feature type="domain" description="AB hydrolase-1" evidence="2">
    <location>
        <begin position="25"/>
        <end position="114"/>
    </location>
</feature>
<feature type="compositionally biased region" description="Basic and acidic residues" evidence="1">
    <location>
        <begin position="319"/>
        <end position="329"/>
    </location>
</feature>
<sequence>MSQTTPNVASNVRLVGEANDDYPLVICFHGSGDSCASWEPLADLLSASYRVLLWDRQDPDVRPGIAVSGLLEYLDSVQLSPNFVLIAHSYGGTFARLFLEQRPQQVAGMVLVETGQETAIDSQIEQRQYDSQILGNKPLVVIRGNTLIGKWKEYNKEAAAWGDVSNPSLQIQKQLFDAIDKEDERLKKAQLQLSRNNKYVHIPDCGHGVIGARPDAVRDAVCWVMEHLHASGGETSRKELQDTKIDNVESGSKRGLGARLKKVKTTNNKFFNLYENRSVNLITMPSFNEKQKEIQKDSKKEETSTKPEESPSKQPETTTDVKDGTPEPERQYACKECCPACRYPELFEKQSEK</sequence>
<feature type="region of interest" description="Disordered" evidence="1">
    <location>
        <begin position="285"/>
        <end position="329"/>
    </location>
</feature>
<evidence type="ECO:0000313" key="4">
    <source>
        <dbReference type="Proteomes" id="UP001489902"/>
    </source>
</evidence>